<dbReference type="RefSeq" id="WP_184325864.1">
    <property type="nucleotide sequence ID" value="NZ_JACHLZ010000001.1"/>
</dbReference>
<dbReference type="AlphaFoldDB" id="A0A841AHP3"/>
<evidence type="ECO:0000313" key="4">
    <source>
        <dbReference type="Proteomes" id="UP000588158"/>
    </source>
</evidence>
<dbReference type="Proteomes" id="UP000588158">
    <property type="component" value="Unassembled WGS sequence"/>
</dbReference>
<feature type="region of interest" description="Disordered" evidence="1">
    <location>
        <begin position="140"/>
        <end position="162"/>
    </location>
</feature>
<name>A0A841AHP3_9MICO</name>
<proteinExistence type="predicted"/>
<accession>A0A841AHP3</accession>
<comment type="caution">
    <text evidence="3">The sequence shown here is derived from an EMBL/GenBank/DDBJ whole genome shotgun (WGS) entry which is preliminary data.</text>
</comment>
<protein>
    <submittedName>
        <fullName evidence="3">Excisionase family DNA binding protein</fullName>
    </submittedName>
</protein>
<reference evidence="3 4" key="1">
    <citation type="submission" date="2020-08" db="EMBL/GenBank/DDBJ databases">
        <title>Sequencing the genomes of 1000 actinobacteria strains.</title>
        <authorList>
            <person name="Klenk H.-P."/>
        </authorList>
    </citation>
    <scope>NUCLEOTIDE SEQUENCE [LARGE SCALE GENOMIC DNA]</scope>
    <source>
        <strain evidence="3 4">DSM 28796</strain>
    </source>
</reference>
<dbReference type="InterPro" id="IPR041657">
    <property type="entry name" value="HTH_17"/>
</dbReference>
<sequence>MPATRRRPPETYLPRESERGKLIDLVTALRDRGSEVAPLPALVTASGTRLELPADVAEVLEEIVHHLADGQGVTVVPHHQLLTTQEAADMLNISRPTFVKLLEEGPLPFDMRGRHRRVRLGDIVAYQDSLQQQRSDALRQMQADGQADDVYAQLDTPPVTTR</sequence>
<organism evidence="3 4">
    <name type="scientific">Brachybacterium aquaticum</name>
    <dbReference type="NCBI Taxonomy" id="1432564"/>
    <lineage>
        <taxon>Bacteria</taxon>
        <taxon>Bacillati</taxon>
        <taxon>Actinomycetota</taxon>
        <taxon>Actinomycetes</taxon>
        <taxon>Micrococcales</taxon>
        <taxon>Dermabacteraceae</taxon>
        <taxon>Brachybacterium</taxon>
    </lineage>
</organism>
<dbReference type="Pfam" id="PF12728">
    <property type="entry name" value="HTH_17"/>
    <property type="match status" value="1"/>
</dbReference>
<feature type="domain" description="Helix-turn-helix" evidence="2">
    <location>
        <begin position="81"/>
        <end position="128"/>
    </location>
</feature>
<dbReference type="NCBIfam" id="TIGR01764">
    <property type="entry name" value="excise"/>
    <property type="match status" value="1"/>
</dbReference>
<evidence type="ECO:0000256" key="1">
    <source>
        <dbReference type="SAM" id="MobiDB-lite"/>
    </source>
</evidence>
<evidence type="ECO:0000259" key="2">
    <source>
        <dbReference type="Pfam" id="PF12728"/>
    </source>
</evidence>
<dbReference type="EMBL" id="JACHLZ010000001">
    <property type="protein sequence ID" value="MBB5832558.1"/>
    <property type="molecule type" value="Genomic_DNA"/>
</dbReference>
<gene>
    <name evidence="3" type="ORF">HNR70_002371</name>
</gene>
<keyword evidence="4" id="KW-1185">Reference proteome</keyword>
<dbReference type="GO" id="GO:0003677">
    <property type="term" value="F:DNA binding"/>
    <property type="evidence" value="ECO:0007669"/>
    <property type="project" value="InterPro"/>
</dbReference>
<evidence type="ECO:0000313" key="3">
    <source>
        <dbReference type="EMBL" id="MBB5832558.1"/>
    </source>
</evidence>
<dbReference type="InterPro" id="IPR010093">
    <property type="entry name" value="SinI_DNA-bd"/>
</dbReference>